<dbReference type="PANTHER" id="PTHR38134:SF2">
    <property type="entry name" value="GALACTOKINASE"/>
    <property type="match status" value="1"/>
</dbReference>
<organism evidence="1 2">
    <name type="scientific">Diplocarpon rosae</name>
    <dbReference type="NCBI Taxonomy" id="946125"/>
    <lineage>
        <taxon>Eukaryota</taxon>
        <taxon>Fungi</taxon>
        <taxon>Dikarya</taxon>
        <taxon>Ascomycota</taxon>
        <taxon>Pezizomycotina</taxon>
        <taxon>Leotiomycetes</taxon>
        <taxon>Helotiales</taxon>
        <taxon>Drepanopezizaceae</taxon>
        <taxon>Diplocarpon</taxon>
    </lineage>
</organism>
<comment type="caution">
    <text evidence="1">The sequence shown here is derived from an EMBL/GenBank/DDBJ whole genome shotgun (WGS) entry which is preliminary data.</text>
</comment>
<dbReference type="PANTHER" id="PTHR38134">
    <property type="entry name" value="SLR1395 PROTEIN"/>
    <property type="match status" value="1"/>
</dbReference>
<dbReference type="AlphaFoldDB" id="A0AAD9WC17"/>
<dbReference type="Gene3D" id="3.40.50.2000">
    <property type="entry name" value="Glycogen Phosphorylase B"/>
    <property type="match status" value="1"/>
</dbReference>
<gene>
    <name evidence="1" type="ORF">QTJ16_006530</name>
</gene>
<dbReference type="InterPro" id="IPR053205">
    <property type="entry name" value="GHMP_kinase_L-arabinokinase"/>
</dbReference>
<name>A0AAD9WC17_9HELO</name>
<evidence type="ECO:0008006" key="3">
    <source>
        <dbReference type="Google" id="ProtNLM"/>
    </source>
</evidence>
<dbReference type="Proteomes" id="UP001285354">
    <property type="component" value="Unassembled WGS sequence"/>
</dbReference>
<dbReference type="EMBL" id="JAUBYV010000011">
    <property type="protein sequence ID" value="KAK2623896.1"/>
    <property type="molecule type" value="Genomic_DNA"/>
</dbReference>
<sequence length="377" mass="41344">MLRVNYYISGHGFGHATRSAQLISALLLASSTTHITVISTAPTHLFPSSPRVSFIRQEVDSAIIQPQPYTIDAAASFAQLKAFLAGTETAAWRAKAAKVLEETDCNLVLADAPYPLAWLGAKERGVKSILVSNFTFDAIFARLLTYLPAESRPAEKQLVERIEKLYATYDFVVRLPGYISFPFVDAHWTDGDRATRVTDAPLMFRPPRASRQDVLMMLGIPAALHRCKILLVQFGGQILDETGESTVPSLPEGWICLSSSLVDDPRFFTFPKDVYSPDLVAAADVILGKIGYGTVSECVGMNKGLVYVLRPMFAEEPGLLQYMSDNGVCEEISVADYEAGNWAGKIVHVCEAREKRPLSVTPEGSLRVAEIIGNLVR</sequence>
<reference evidence="1" key="1">
    <citation type="submission" date="2023-06" db="EMBL/GenBank/DDBJ databases">
        <title>Draft genome of Marssonina rosae.</title>
        <authorList>
            <person name="Cheng Q."/>
        </authorList>
    </citation>
    <scope>NUCLEOTIDE SEQUENCE</scope>
    <source>
        <strain evidence="1">R4</strain>
    </source>
</reference>
<evidence type="ECO:0000313" key="1">
    <source>
        <dbReference type="EMBL" id="KAK2623896.1"/>
    </source>
</evidence>
<dbReference type="SUPFAM" id="SSF53756">
    <property type="entry name" value="UDP-Glycosyltransferase/glycogen phosphorylase"/>
    <property type="match status" value="1"/>
</dbReference>
<keyword evidence="2" id="KW-1185">Reference proteome</keyword>
<protein>
    <recommendedName>
        <fullName evidence="3">L-arabinokinase</fullName>
    </recommendedName>
</protein>
<evidence type="ECO:0000313" key="2">
    <source>
        <dbReference type="Proteomes" id="UP001285354"/>
    </source>
</evidence>
<proteinExistence type="predicted"/>
<accession>A0AAD9WC17</accession>